<feature type="compositionally biased region" description="Pro residues" evidence="3">
    <location>
        <begin position="103"/>
        <end position="119"/>
    </location>
</feature>
<keyword evidence="2" id="KW-0119">Carbohydrate metabolism</keyword>
<dbReference type="Pfam" id="PF00041">
    <property type="entry name" value="fn3"/>
    <property type="match status" value="2"/>
</dbReference>
<name>A0A2T0TG16_9PSEU</name>
<dbReference type="RefSeq" id="WP_106186213.1">
    <property type="nucleotide sequence ID" value="NZ_PVTF01000002.1"/>
</dbReference>
<dbReference type="SUPFAM" id="SSF52266">
    <property type="entry name" value="SGNH hydrolase"/>
    <property type="match status" value="1"/>
</dbReference>
<evidence type="ECO:0000313" key="7">
    <source>
        <dbReference type="Proteomes" id="UP000239494"/>
    </source>
</evidence>
<keyword evidence="1" id="KW-0326">Glycosidase</keyword>
<dbReference type="InterPro" id="IPR051532">
    <property type="entry name" value="Ester_Hydrolysis_Enzymes"/>
</dbReference>
<feature type="chain" id="PRO_5015543446" evidence="4">
    <location>
        <begin position="42"/>
        <end position="587"/>
    </location>
</feature>
<feature type="domain" description="Fibronectin type-III" evidence="5">
    <location>
        <begin position="496"/>
        <end position="586"/>
    </location>
</feature>
<evidence type="ECO:0000259" key="5">
    <source>
        <dbReference type="PROSITE" id="PS50853"/>
    </source>
</evidence>
<dbReference type="EMBL" id="PVTF01000002">
    <property type="protein sequence ID" value="PRY44604.1"/>
    <property type="molecule type" value="Genomic_DNA"/>
</dbReference>
<dbReference type="InterPro" id="IPR013783">
    <property type="entry name" value="Ig-like_fold"/>
</dbReference>
<dbReference type="GO" id="GO:0000272">
    <property type="term" value="P:polysaccharide catabolic process"/>
    <property type="evidence" value="ECO:0007669"/>
    <property type="project" value="UniProtKB-KW"/>
</dbReference>
<keyword evidence="7" id="KW-1185">Reference proteome</keyword>
<dbReference type="Gene3D" id="3.40.50.1110">
    <property type="entry name" value="SGNH hydrolase"/>
    <property type="match status" value="1"/>
</dbReference>
<dbReference type="InterPro" id="IPR003961">
    <property type="entry name" value="FN3_dom"/>
</dbReference>
<organism evidence="6 7">
    <name type="scientific">Umezawaea tangerina</name>
    <dbReference type="NCBI Taxonomy" id="84725"/>
    <lineage>
        <taxon>Bacteria</taxon>
        <taxon>Bacillati</taxon>
        <taxon>Actinomycetota</taxon>
        <taxon>Actinomycetes</taxon>
        <taxon>Pseudonocardiales</taxon>
        <taxon>Pseudonocardiaceae</taxon>
        <taxon>Umezawaea</taxon>
    </lineage>
</organism>
<evidence type="ECO:0000256" key="2">
    <source>
        <dbReference type="ARBA" id="ARBA00023326"/>
    </source>
</evidence>
<dbReference type="CDD" id="cd01833">
    <property type="entry name" value="XynB_like"/>
    <property type="match status" value="1"/>
</dbReference>
<evidence type="ECO:0000256" key="4">
    <source>
        <dbReference type="SAM" id="SignalP"/>
    </source>
</evidence>
<dbReference type="CDD" id="cd00063">
    <property type="entry name" value="FN3"/>
    <property type="match status" value="2"/>
</dbReference>
<feature type="domain" description="Fibronectin type-III" evidence="5">
    <location>
        <begin position="394"/>
        <end position="492"/>
    </location>
</feature>
<keyword evidence="1" id="KW-0378">Hydrolase</keyword>
<keyword evidence="4" id="KW-0732">Signal</keyword>
<dbReference type="SMART" id="SM00060">
    <property type="entry name" value="FN3"/>
    <property type="match status" value="3"/>
</dbReference>
<dbReference type="SUPFAM" id="SSF49265">
    <property type="entry name" value="Fibronectin type III"/>
    <property type="match status" value="2"/>
</dbReference>
<sequence>MPRTGSTSPPHGRPRPTAARLAALLLSTALVVAGLTSPAEAGTGRAGGGGPIRVMVVGDSMTHGAEGDWTWRYRLWQWFRDEGVAVDFVGPYTGTQDAAVAAPPAPPALQDDPPAPASPPRTSGAYAAGAESFDSDHFAVWGRQAAQDKSRIREQVARYQPDYLLVGLGFNDLGWFVSGPEGTLDSMRTLVDEARAAKPDVKLALANVPQRTRMDGREDLPRNTDAYNGMLAAAIPSWSTPESPAALVDWRGNYACELDGCPDGYDGLHPNASGEYKIAQAFERTLHDSYGLGADVPAVPGTIPARPTPVPGNVVASPSLGGVTVTWDAVFGAYGYTVRSRLKGATTWNESRVGANRHDTGWTSDGQEYEYQVRTENGDQVHSDWSAVVGAVAHPRTARGPGDIVTHATATGVDVSWGEPTGDHTDTIDRYQIITLDKDVPGAWIGGTAVKGRSVHIDGLVPGHHYSVAVATWNAAGGGIPAGARPVVVGAGTPPVPTDLRVTSTDAVTVRLSWTGSSQAAGYRVWVRDVNSGAPSTADENVVESTTHGVTYLFPGVWNYEFCVTAVNGAAESGKSECVVAPRPEGS</sequence>
<protein>
    <submittedName>
        <fullName evidence="6">Lysophospholipase L1-like esterase</fullName>
    </submittedName>
</protein>
<dbReference type="GO" id="GO:0004622">
    <property type="term" value="F:phosphatidylcholine lysophospholipase activity"/>
    <property type="evidence" value="ECO:0007669"/>
    <property type="project" value="TreeGrafter"/>
</dbReference>
<dbReference type="InterPro" id="IPR013830">
    <property type="entry name" value="SGNH_hydro"/>
</dbReference>
<evidence type="ECO:0000256" key="3">
    <source>
        <dbReference type="SAM" id="MobiDB-lite"/>
    </source>
</evidence>
<dbReference type="OrthoDB" id="468550at2"/>
<evidence type="ECO:0000256" key="1">
    <source>
        <dbReference type="ARBA" id="ARBA00023295"/>
    </source>
</evidence>
<comment type="caution">
    <text evidence="6">The sequence shown here is derived from an EMBL/GenBank/DDBJ whole genome shotgun (WGS) entry which is preliminary data.</text>
</comment>
<feature type="region of interest" description="Disordered" evidence="3">
    <location>
        <begin position="97"/>
        <end position="127"/>
    </location>
</feature>
<reference evidence="6 7" key="1">
    <citation type="submission" date="2018-03" db="EMBL/GenBank/DDBJ databases">
        <title>Genomic Encyclopedia of Archaeal and Bacterial Type Strains, Phase II (KMG-II): from individual species to whole genera.</title>
        <authorList>
            <person name="Goeker M."/>
        </authorList>
    </citation>
    <scope>NUCLEOTIDE SEQUENCE [LARGE SCALE GENOMIC DNA]</scope>
    <source>
        <strain evidence="6 7">DSM 44720</strain>
    </source>
</reference>
<accession>A0A2T0TG16</accession>
<dbReference type="Pfam" id="PF13472">
    <property type="entry name" value="Lipase_GDSL_2"/>
    <property type="match status" value="1"/>
</dbReference>
<feature type="signal peptide" evidence="4">
    <location>
        <begin position="1"/>
        <end position="41"/>
    </location>
</feature>
<dbReference type="PANTHER" id="PTHR30383">
    <property type="entry name" value="THIOESTERASE 1/PROTEASE 1/LYSOPHOSPHOLIPASE L1"/>
    <property type="match status" value="1"/>
</dbReference>
<keyword evidence="2" id="KW-0624">Polysaccharide degradation</keyword>
<dbReference type="AlphaFoldDB" id="A0A2T0TG16"/>
<dbReference type="PROSITE" id="PS50853">
    <property type="entry name" value="FN3"/>
    <property type="match status" value="2"/>
</dbReference>
<gene>
    <name evidence="6" type="ORF">CLV43_102169</name>
</gene>
<dbReference type="Gene3D" id="2.60.40.10">
    <property type="entry name" value="Immunoglobulins"/>
    <property type="match status" value="3"/>
</dbReference>
<dbReference type="GO" id="GO:0016798">
    <property type="term" value="F:hydrolase activity, acting on glycosyl bonds"/>
    <property type="evidence" value="ECO:0007669"/>
    <property type="project" value="UniProtKB-KW"/>
</dbReference>
<evidence type="ECO:0000313" key="6">
    <source>
        <dbReference type="EMBL" id="PRY44604.1"/>
    </source>
</evidence>
<dbReference type="InterPro" id="IPR036116">
    <property type="entry name" value="FN3_sf"/>
</dbReference>
<dbReference type="PANTHER" id="PTHR30383:SF19">
    <property type="entry name" value="FIBRONECTIN TYPE-III DOMAIN-CONTAINING PROTEIN"/>
    <property type="match status" value="1"/>
</dbReference>
<proteinExistence type="predicted"/>
<dbReference type="Proteomes" id="UP000239494">
    <property type="component" value="Unassembled WGS sequence"/>
</dbReference>
<dbReference type="InterPro" id="IPR036514">
    <property type="entry name" value="SGNH_hydro_sf"/>
</dbReference>